<keyword evidence="3" id="KW-1185">Reference proteome</keyword>
<proteinExistence type="predicted"/>
<dbReference type="Proteomes" id="UP000324222">
    <property type="component" value="Unassembled WGS sequence"/>
</dbReference>
<organism evidence="2 3">
    <name type="scientific">Portunus trituberculatus</name>
    <name type="common">Swimming crab</name>
    <name type="synonym">Neptunus trituberculatus</name>
    <dbReference type="NCBI Taxonomy" id="210409"/>
    <lineage>
        <taxon>Eukaryota</taxon>
        <taxon>Metazoa</taxon>
        <taxon>Ecdysozoa</taxon>
        <taxon>Arthropoda</taxon>
        <taxon>Crustacea</taxon>
        <taxon>Multicrustacea</taxon>
        <taxon>Malacostraca</taxon>
        <taxon>Eumalacostraca</taxon>
        <taxon>Eucarida</taxon>
        <taxon>Decapoda</taxon>
        <taxon>Pleocyemata</taxon>
        <taxon>Brachyura</taxon>
        <taxon>Eubrachyura</taxon>
        <taxon>Portunoidea</taxon>
        <taxon>Portunidae</taxon>
        <taxon>Portuninae</taxon>
        <taxon>Portunus</taxon>
    </lineage>
</organism>
<name>A0A5B7GJ03_PORTR</name>
<protein>
    <submittedName>
        <fullName evidence="2">Uncharacterized protein</fullName>
    </submittedName>
</protein>
<sequence length="182" mass="19394">MDAIGKLRGDMEKQKAERYQGTQDSLRAGGSVPTGSSDPNTCLTGRPLRPEGLQADFAGSNAGFSGFSPDGTVEPCVLWGPRGLQAQGFKSCPRSKCSGMHEDYYREVLEDDNTKRPGNCPALDPVECNSQILEALKSDAKRADFHLKEVGKGLLKAATIIVKLLTVLDNFTQEGNSGGSGS</sequence>
<dbReference type="AlphaFoldDB" id="A0A5B7GJ03"/>
<reference evidence="2 3" key="1">
    <citation type="submission" date="2019-05" db="EMBL/GenBank/DDBJ databases">
        <title>Another draft genome of Portunus trituberculatus and its Hox gene families provides insights of decapod evolution.</title>
        <authorList>
            <person name="Jeong J.-H."/>
            <person name="Song I."/>
            <person name="Kim S."/>
            <person name="Choi T."/>
            <person name="Kim D."/>
            <person name="Ryu S."/>
            <person name="Kim W."/>
        </authorList>
    </citation>
    <scope>NUCLEOTIDE SEQUENCE [LARGE SCALE GENOMIC DNA]</scope>
    <source>
        <tissue evidence="2">Muscle</tissue>
    </source>
</reference>
<accession>A0A5B7GJ03</accession>
<feature type="region of interest" description="Disordered" evidence="1">
    <location>
        <begin position="1"/>
        <end position="55"/>
    </location>
</feature>
<dbReference type="EMBL" id="VSRR010017149">
    <property type="protein sequence ID" value="MPC60071.1"/>
    <property type="molecule type" value="Genomic_DNA"/>
</dbReference>
<evidence type="ECO:0000256" key="1">
    <source>
        <dbReference type="SAM" id="MobiDB-lite"/>
    </source>
</evidence>
<evidence type="ECO:0000313" key="3">
    <source>
        <dbReference type="Proteomes" id="UP000324222"/>
    </source>
</evidence>
<feature type="compositionally biased region" description="Polar residues" evidence="1">
    <location>
        <begin position="33"/>
        <end position="43"/>
    </location>
</feature>
<gene>
    <name evidence="2" type="ORF">E2C01_054107</name>
</gene>
<evidence type="ECO:0000313" key="2">
    <source>
        <dbReference type="EMBL" id="MPC60071.1"/>
    </source>
</evidence>
<comment type="caution">
    <text evidence="2">The sequence shown here is derived from an EMBL/GenBank/DDBJ whole genome shotgun (WGS) entry which is preliminary data.</text>
</comment>
<feature type="compositionally biased region" description="Basic and acidic residues" evidence="1">
    <location>
        <begin position="1"/>
        <end position="18"/>
    </location>
</feature>